<gene>
    <name evidence="2" type="ORF">UF78_08390</name>
</gene>
<dbReference type="PATRIC" id="fig|316.101.peg.1393"/>
<evidence type="ECO:0000313" key="3">
    <source>
        <dbReference type="Proteomes" id="UP000032487"/>
    </source>
</evidence>
<comment type="caution">
    <text evidence="2">The sequence shown here is derived from an EMBL/GenBank/DDBJ whole genome shotgun (WGS) entry which is preliminary data.</text>
</comment>
<dbReference type="RefSeq" id="WP_045161659.1">
    <property type="nucleotide sequence ID" value="NZ_JYHV01000014.1"/>
</dbReference>
<keyword evidence="1" id="KW-0812">Transmembrane</keyword>
<protein>
    <submittedName>
        <fullName evidence="2">Uncharacterized protein</fullName>
    </submittedName>
</protein>
<evidence type="ECO:0000313" key="2">
    <source>
        <dbReference type="EMBL" id="KJH82853.1"/>
    </source>
</evidence>
<accession>A0A0D9APC5</accession>
<dbReference type="EMBL" id="JYHV01000014">
    <property type="protein sequence ID" value="KJH82853.1"/>
    <property type="molecule type" value="Genomic_DNA"/>
</dbReference>
<dbReference type="OrthoDB" id="7030603at2"/>
<dbReference type="Proteomes" id="UP000032487">
    <property type="component" value="Unassembled WGS sequence"/>
</dbReference>
<proteinExistence type="predicted"/>
<keyword evidence="1" id="KW-0472">Membrane</keyword>
<sequence length="184" mass="19780">MLKKCLMTLGTALVIAAAFIALGSANENPMLGFGLSLTLTAGLVTIGLTTMSKLAAMRVQFEPTAAPENKQSSHFTHIHRMQGVDIQKSETFRLLQDVSASVDEIKEKVSSLEFSNQVMKTHLRICFDNIRYHEAVTLPQALASSWGGTVISTVVGLVGAVIAAFPQAAFQYARSANALLQTLI</sequence>
<feature type="transmembrane region" description="Helical" evidence="1">
    <location>
        <begin position="33"/>
        <end position="51"/>
    </location>
</feature>
<name>A0A0D9APC5_STUST</name>
<dbReference type="AlphaFoldDB" id="A0A0D9APC5"/>
<keyword evidence="1" id="KW-1133">Transmembrane helix</keyword>
<organism evidence="2 3">
    <name type="scientific">Stutzerimonas stutzeri</name>
    <name type="common">Pseudomonas stutzeri</name>
    <dbReference type="NCBI Taxonomy" id="316"/>
    <lineage>
        <taxon>Bacteria</taxon>
        <taxon>Pseudomonadati</taxon>
        <taxon>Pseudomonadota</taxon>
        <taxon>Gammaproteobacteria</taxon>
        <taxon>Pseudomonadales</taxon>
        <taxon>Pseudomonadaceae</taxon>
        <taxon>Stutzerimonas</taxon>
    </lineage>
</organism>
<evidence type="ECO:0000256" key="1">
    <source>
        <dbReference type="SAM" id="Phobius"/>
    </source>
</evidence>
<reference evidence="2 3" key="1">
    <citation type="submission" date="2015-02" db="EMBL/GenBank/DDBJ databases">
        <title>Draft genome sequence of Pseudomonas stutzeri NT0128 isolated from wheat (Triticum turgidum) rhizosphere.</title>
        <authorList>
            <person name="Tovi N."/>
            <person name="Frenk S."/>
            <person name="Hadar Y."/>
            <person name="Minz D."/>
        </authorList>
    </citation>
    <scope>NUCLEOTIDE SEQUENCE [LARGE SCALE GENOMIC DNA]</scope>
    <source>
        <strain evidence="2 3">NT0128</strain>
    </source>
</reference>